<feature type="non-terminal residue" evidence="1">
    <location>
        <position position="60"/>
    </location>
</feature>
<dbReference type="Proteomes" id="UP000265520">
    <property type="component" value="Unassembled WGS sequence"/>
</dbReference>
<reference evidence="1 2" key="1">
    <citation type="journal article" date="2018" name="Front. Plant Sci.">
        <title>Red Clover (Trifolium pratense) and Zigzag Clover (T. medium) - A Picture of Genomic Similarities and Differences.</title>
        <authorList>
            <person name="Dluhosova J."/>
            <person name="Istvanek J."/>
            <person name="Nedelnik J."/>
            <person name="Repkova J."/>
        </authorList>
    </citation>
    <scope>NUCLEOTIDE SEQUENCE [LARGE SCALE GENOMIC DNA]</scope>
    <source>
        <strain evidence="2">cv. 10/8</strain>
        <tissue evidence="1">Leaf</tissue>
    </source>
</reference>
<sequence length="60" mass="6765">MLVDRQGLWFRVLAARYGMEGGRLREGGRRGSSWWKEIQCIKDGGGGIRGGWFGEHVSKL</sequence>
<keyword evidence="2" id="KW-1185">Reference proteome</keyword>
<proteinExistence type="predicted"/>
<accession>A0A392S0G3</accession>
<dbReference type="EMBL" id="LXQA010297584">
    <property type="protein sequence ID" value="MCI41887.1"/>
    <property type="molecule type" value="Genomic_DNA"/>
</dbReference>
<comment type="caution">
    <text evidence="1">The sequence shown here is derived from an EMBL/GenBank/DDBJ whole genome shotgun (WGS) entry which is preliminary data.</text>
</comment>
<organism evidence="1 2">
    <name type="scientific">Trifolium medium</name>
    <dbReference type="NCBI Taxonomy" id="97028"/>
    <lineage>
        <taxon>Eukaryota</taxon>
        <taxon>Viridiplantae</taxon>
        <taxon>Streptophyta</taxon>
        <taxon>Embryophyta</taxon>
        <taxon>Tracheophyta</taxon>
        <taxon>Spermatophyta</taxon>
        <taxon>Magnoliopsida</taxon>
        <taxon>eudicotyledons</taxon>
        <taxon>Gunneridae</taxon>
        <taxon>Pentapetalae</taxon>
        <taxon>rosids</taxon>
        <taxon>fabids</taxon>
        <taxon>Fabales</taxon>
        <taxon>Fabaceae</taxon>
        <taxon>Papilionoideae</taxon>
        <taxon>50 kb inversion clade</taxon>
        <taxon>NPAAA clade</taxon>
        <taxon>Hologalegina</taxon>
        <taxon>IRL clade</taxon>
        <taxon>Trifolieae</taxon>
        <taxon>Trifolium</taxon>
    </lineage>
</organism>
<evidence type="ECO:0000313" key="1">
    <source>
        <dbReference type="EMBL" id="MCI41887.1"/>
    </source>
</evidence>
<dbReference type="AlphaFoldDB" id="A0A392S0G3"/>
<name>A0A392S0G3_9FABA</name>
<protein>
    <submittedName>
        <fullName evidence="1">Uncharacterized protein</fullName>
    </submittedName>
</protein>
<evidence type="ECO:0000313" key="2">
    <source>
        <dbReference type="Proteomes" id="UP000265520"/>
    </source>
</evidence>